<evidence type="ECO:0000256" key="3">
    <source>
        <dbReference type="RuleBase" id="RU003939"/>
    </source>
</evidence>
<reference evidence="4 5" key="1">
    <citation type="journal article" date="2014" name="Mol. Plant Microbe Interact.">
        <title>The complete genome sequence of Candidatus Liberibacter americanus, associated with citrus Huanglongbing.</title>
        <authorList>
            <person name="Wulff N.A."/>
            <person name="Zhang S."/>
            <person name="Setubal J.C."/>
            <person name="Almeida N.F."/>
            <person name="Martins E.C."/>
            <person name="Harakava R."/>
            <person name="Kumar D."/>
            <person name="Rangel L.T."/>
            <person name="Foissac X."/>
            <person name="Bove J."/>
            <person name="Gabriel D.W."/>
        </authorList>
    </citation>
    <scope>NUCLEOTIDE SEQUENCE [LARGE SCALE GENOMIC DNA]</scope>
    <source>
        <strain evidence="4 5">Sao Paulo</strain>
    </source>
</reference>
<dbReference type="PATRIC" id="fig|1261131.3.peg.200"/>
<keyword evidence="5" id="KW-1185">Reference proteome</keyword>
<evidence type="ECO:0000313" key="4">
    <source>
        <dbReference type="EMBL" id="AHA27584.1"/>
    </source>
</evidence>
<dbReference type="STRING" id="1261131.lam_211"/>
<dbReference type="InterPro" id="IPR000119">
    <property type="entry name" value="Hist_DNA-bd"/>
</dbReference>
<dbReference type="HOGENOM" id="CLU_105066_2_3_5"/>
<dbReference type="Proteomes" id="UP000017862">
    <property type="component" value="Chromosome"/>
</dbReference>
<dbReference type="RefSeq" id="WP_007556707.1">
    <property type="nucleotide sequence ID" value="NC_022793.1"/>
</dbReference>
<evidence type="ECO:0000313" key="5">
    <source>
        <dbReference type="Proteomes" id="UP000017862"/>
    </source>
</evidence>
<dbReference type="CDD" id="cd13836">
    <property type="entry name" value="IHF_B"/>
    <property type="match status" value="1"/>
</dbReference>
<comment type="similarity">
    <text evidence="1 3">Belongs to the bacterial histone-like protein family.</text>
</comment>
<dbReference type="PANTHER" id="PTHR33175">
    <property type="entry name" value="DNA-BINDING PROTEIN HU"/>
    <property type="match status" value="1"/>
</dbReference>
<protein>
    <submittedName>
        <fullName evidence="4">Bacterial nucleoid DNA-binding protein</fullName>
    </submittedName>
</protein>
<dbReference type="InterPro" id="IPR010992">
    <property type="entry name" value="IHF-like_DNA-bd_dom_sf"/>
</dbReference>
<dbReference type="EMBL" id="CP006604">
    <property type="protein sequence ID" value="AHA27584.1"/>
    <property type="molecule type" value="Genomic_DNA"/>
</dbReference>
<gene>
    <name evidence="4" type="primary">himA</name>
    <name evidence="4" type="ORF">lam_211</name>
</gene>
<dbReference type="PRINTS" id="PR01727">
    <property type="entry name" value="DNABINDINGHU"/>
</dbReference>
<name>U6B3F0_9HYPH</name>
<dbReference type="PANTHER" id="PTHR33175:SF5">
    <property type="entry name" value="INTEGRATION HOST FACTOR SUBUNIT BETA"/>
    <property type="match status" value="1"/>
</dbReference>
<evidence type="ECO:0000256" key="2">
    <source>
        <dbReference type="ARBA" id="ARBA00023125"/>
    </source>
</evidence>
<dbReference type="KEGG" id="lar:lam_211"/>
<keyword evidence="2 4" id="KW-0238">DNA-binding</keyword>
<proteinExistence type="inferred from homology"/>
<evidence type="ECO:0000256" key="1">
    <source>
        <dbReference type="ARBA" id="ARBA00010529"/>
    </source>
</evidence>
<accession>U6B3F0</accession>
<dbReference type="SUPFAM" id="SSF47729">
    <property type="entry name" value="IHF-like DNA-binding proteins"/>
    <property type="match status" value="1"/>
</dbReference>
<dbReference type="Pfam" id="PF00216">
    <property type="entry name" value="Bac_DNA_binding"/>
    <property type="match status" value="1"/>
</dbReference>
<dbReference type="SMART" id="SM00411">
    <property type="entry name" value="BHL"/>
    <property type="match status" value="1"/>
</dbReference>
<sequence length="97" mass="11417">MIKSSLVEAIAKKNPNINSKNIEQMLNILLEEITNALIYGRRVELRGFGTFAVKKRIARLRRSPYNKKVMPIQEKWIPFFRSGKNLKERLNENYNPK</sequence>
<organism evidence="4 5">
    <name type="scientific">Candidatus Liberibacter americanus str. Sao Paulo</name>
    <dbReference type="NCBI Taxonomy" id="1261131"/>
    <lineage>
        <taxon>Bacteria</taxon>
        <taxon>Pseudomonadati</taxon>
        <taxon>Pseudomonadota</taxon>
        <taxon>Alphaproteobacteria</taxon>
        <taxon>Hyphomicrobiales</taxon>
        <taxon>Rhizobiaceae</taxon>
        <taxon>Liberibacter</taxon>
    </lineage>
</organism>
<dbReference type="eggNOG" id="COG0776">
    <property type="taxonomic scope" value="Bacteria"/>
</dbReference>
<dbReference type="Gene3D" id="4.10.520.10">
    <property type="entry name" value="IHF-like DNA-binding proteins"/>
    <property type="match status" value="1"/>
</dbReference>
<dbReference type="GO" id="GO:0005829">
    <property type="term" value="C:cytosol"/>
    <property type="evidence" value="ECO:0007669"/>
    <property type="project" value="TreeGrafter"/>
</dbReference>
<dbReference type="GO" id="GO:0030527">
    <property type="term" value="F:structural constituent of chromatin"/>
    <property type="evidence" value="ECO:0007669"/>
    <property type="project" value="InterPro"/>
</dbReference>
<dbReference type="GO" id="GO:0003677">
    <property type="term" value="F:DNA binding"/>
    <property type="evidence" value="ECO:0007669"/>
    <property type="project" value="UniProtKB-KW"/>
</dbReference>
<dbReference type="AlphaFoldDB" id="U6B3F0"/>